<dbReference type="AlphaFoldDB" id="A0A9W4UE94"/>
<organism evidence="1 2">
    <name type="scientific">Periconia digitata</name>
    <dbReference type="NCBI Taxonomy" id="1303443"/>
    <lineage>
        <taxon>Eukaryota</taxon>
        <taxon>Fungi</taxon>
        <taxon>Dikarya</taxon>
        <taxon>Ascomycota</taxon>
        <taxon>Pezizomycotina</taxon>
        <taxon>Dothideomycetes</taxon>
        <taxon>Pleosporomycetidae</taxon>
        <taxon>Pleosporales</taxon>
        <taxon>Massarineae</taxon>
        <taxon>Periconiaceae</taxon>
        <taxon>Periconia</taxon>
    </lineage>
</organism>
<keyword evidence="2" id="KW-1185">Reference proteome</keyword>
<accession>A0A9W4UE94</accession>
<dbReference type="EMBL" id="CAOQHR010000004">
    <property type="protein sequence ID" value="CAI6333417.1"/>
    <property type="molecule type" value="Genomic_DNA"/>
</dbReference>
<gene>
    <name evidence="1" type="ORF">PDIGIT_LOCUS6455</name>
</gene>
<protein>
    <submittedName>
        <fullName evidence="1">Uncharacterized protein</fullName>
    </submittedName>
</protein>
<proteinExistence type="predicted"/>
<evidence type="ECO:0000313" key="1">
    <source>
        <dbReference type="EMBL" id="CAI6333417.1"/>
    </source>
</evidence>
<sequence>MWLPPASSFNAAAGFARVWILFPKVWARIGGFYDCSSSTTFDEGQRNARG</sequence>
<comment type="caution">
    <text evidence="1">The sequence shown here is derived from an EMBL/GenBank/DDBJ whole genome shotgun (WGS) entry which is preliminary data.</text>
</comment>
<name>A0A9W4UE94_9PLEO</name>
<dbReference type="Proteomes" id="UP001152607">
    <property type="component" value="Unassembled WGS sequence"/>
</dbReference>
<reference evidence="1" key="1">
    <citation type="submission" date="2023-01" db="EMBL/GenBank/DDBJ databases">
        <authorList>
            <person name="Van Ghelder C."/>
            <person name="Rancurel C."/>
        </authorList>
    </citation>
    <scope>NUCLEOTIDE SEQUENCE</scope>
    <source>
        <strain evidence="1">CNCM I-4278</strain>
    </source>
</reference>
<evidence type="ECO:0000313" key="2">
    <source>
        <dbReference type="Proteomes" id="UP001152607"/>
    </source>
</evidence>